<keyword evidence="1" id="KW-0175">Coiled coil</keyword>
<dbReference type="InterPro" id="IPR018771">
    <property type="entry name" value="PocR_dom"/>
</dbReference>
<evidence type="ECO:0000256" key="1">
    <source>
        <dbReference type="SAM" id="Coils"/>
    </source>
</evidence>
<dbReference type="Pfam" id="PF00990">
    <property type="entry name" value="GGDEF"/>
    <property type="match status" value="1"/>
</dbReference>
<evidence type="ECO:0000313" key="6">
    <source>
        <dbReference type="EMBL" id="MCC3145970.1"/>
    </source>
</evidence>
<gene>
    <name evidence="6" type="ORF">LJ207_11655</name>
</gene>
<dbReference type="NCBIfam" id="TIGR00229">
    <property type="entry name" value="sensory_box"/>
    <property type="match status" value="1"/>
</dbReference>
<keyword evidence="6" id="KW-0808">Transferase</keyword>
<feature type="domain" description="PAC" evidence="3">
    <location>
        <begin position="237"/>
        <end position="290"/>
    </location>
</feature>
<evidence type="ECO:0000259" key="5">
    <source>
        <dbReference type="PROSITE" id="PS51832"/>
    </source>
</evidence>
<proteinExistence type="predicted"/>
<organism evidence="6 7">
    <name type="scientific">Halanaerobium polyolivorans</name>
    <dbReference type="NCBI Taxonomy" id="2886943"/>
    <lineage>
        <taxon>Bacteria</taxon>
        <taxon>Bacillati</taxon>
        <taxon>Bacillota</taxon>
        <taxon>Clostridia</taxon>
        <taxon>Halanaerobiales</taxon>
        <taxon>Halanaerobiaceae</taxon>
        <taxon>Halanaerobium</taxon>
    </lineage>
</organism>
<dbReference type="EMBL" id="JAJFAT010000024">
    <property type="protein sequence ID" value="MCC3145970.1"/>
    <property type="molecule type" value="Genomic_DNA"/>
</dbReference>
<dbReference type="InterPro" id="IPR000700">
    <property type="entry name" value="PAS-assoc_C"/>
</dbReference>
<dbReference type="InterPro" id="IPR029016">
    <property type="entry name" value="GAF-like_dom_sf"/>
</dbReference>
<dbReference type="InterPro" id="IPR013655">
    <property type="entry name" value="PAS_fold_3"/>
</dbReference>
<dbReference type="PROSITE" id="PS50887">
    <property type="entry name" value="GGDEF"/>
    <property type="match status" value="1"/>
</dbReference>
<dbReference type="CDD" id="cd01949">
    <property type="entry name" value="GGDEF"/>
    <property type="match status" value="1"/>
</dbReference>
<dbReference type="EC" id="2.7.7.65" evidence="6"/>
<dbReference type="CDD" id="cd00077">
    <property type="entry name" value="HDc"/>
    <property type="match status" value="1"/>
</dbReference>
<dbReference type="SUPFAM" id="SSF55781">
    <property type="entry name" value="GAF domain-like"/>
    <property type="match status" value="1"/>
</dbReference>
<keyword evidence="7" id="KW-1185">Reference proteome</keyword>
<dbReference type="InterPro" id="IPR003018">
    <property type="entry name" value="GAF"/>
</dbReference>
<name>A0AAW4X2H8_9FIRM</name>
<dbReference type="GO" id="GO:0052621">
    <property type="term" value="F:diguanylate cyclase activity"/>
    <property type="evidence" value="ECO:0007669"/>
    <property type="project" value="UniProtKB-EC"/>
</dbReference>
<dbReference type="SUPFAM" id="SSF55785">
    <property type="entry name" value="PYP-like sensor domain (PAS domain)"/>
    <property type="match status" value="1"/>
</dbReference>
<dbReference type="InterPro" id="IPR000014">
    <property type="entry name" value="PAS"/>
</dbReference>
<dbReference type="PROSITE" id="PS50113">
    <property type="entry name" value="PAC"/>
    <property type="match status" value="1"/>
</dbReference>
<dbReference type="SUPFAM" id="SSF109604">
    <property type="entry name" value="HD-domain/PDEase-like"/>
    <property type="match status" value="1"/>
</dbReference>
<dbReference type="Gene3D" id="1.10.3210.10">
    <property type="entry name" value="Hypothetical protein af1432"/>
    <property type="match status" value="1"/>
</dbReference>
<dbReference type="InterPro" id="IPR052020">
    <property type="entry name" value="Cyclic_di-GMP/3'3'-cGAMP_PDE"/>
</dbReference>
<dbReference type="SMART" id="SM00086">
    <property type="entry name" value="PAC"/>
    <property type="match status" value="1"/>
</dbReference>
<dbReference type="InterPro" id="IPR037522">
    <property type="entry name" value="HD_GYP_dom"/>
</dbReference>
<evidence type="ECO:0000313" key="7">
    <source>
        <dbReference type="Proteomes" id="UP001199296"/>
    </source>
</evidence>
<dbReference type="InterPro" id="IPR000160">
    <property type="entry name" value="GGDEF_dom"/>
</dbReference>
<dbReference type="SMART" id="SM00091">
    <property type="entry name" value="PAS"/>
    <property type="match status" value="1"/>
</dbReference>
<comment type="caution">
    <text evidence="6">The sequence shown here is derived from an EMBL/GenBank/DDBJ whole genome shotgun (WGS) entry which is preliminary data.</text>
</comment>
<feature type="domain" description="PAS" evidence="2">
    <location>
        <begin position="160"/>
        <end position="233"/>
    </location>
</feature>
<feature type="coiled-coil region" evidence="1">
    <location>
        <begin position="284"/>
        <end position="318"/>
    </location>
</feature>
<dbReference type="SUPFAM" id="SSF55073">
    <property type="entry name" value="Nucleotide cyclase"/>
    <property type="match status" value="1"/>
</dbReference>
<feature type="domain" description="GGDEF" evidence="4">
    <location>
        <begin position="466"/>
        <end position="600"/>
    </location>
</feature>
<dbReference type="PROSITE" id="PS51832">
    <property type="entry name" value="HD_GYP"/>
    <property type="match status" value="1"/>
</dbReference>
<dbReference type="CDD" id="cd00130">
    <property type="entry name" value="PAS"/>
    <property type="match status" value="1"/>
</dbReference>
<dbReference type="PANTHER" id="PTHR45228">
    <property type="entry name" value="CYCLIC DI-GMP PHOSPHODIESTERASE TM_0186-RELATED"/>
    <property type="match status" value="1"/>
</dbReference>
<dbReference type="Proteomes" id="UP001199296">
    <property type="component" value="Unassembled WGS sequence"/>
</dbReference>
<sequence>MLDLEGNILSKSGWRKVCTDFHRVNKETAKNCKKSDTILTNKMSEGDDYYVYKCLNGLIDVVFPIIIKGEHFANLFTGQFFFEEPSMNFFKKQAKQYNFNENLYLSAVKKIPVVSEAKVKENIKILINIIEIISDLTVEKKEQQELNSLLEVSYKKIKSQKDRLNSIIEGTKAGTWEWNVQTEEIICNEKWEEMLGYELNELEPITIKTWKELTHPEDSKKSKKLLEKNFSGVIEQYDFEVRMKHKKGHWVWTLGRGKIISWTDDGRPHKMFGVHIDISKEKKYKQIIKELHKIAIELQKLDNEEDICQKNIDTAKEILNFDLSHISLVKDNKFVPVAISKGMETEILPLNHGIIGKAFKNNESYLTSDAEKDPYARPTKKIYRSAIAVPIEDIGVFLAISTKKNDFDQKDLELAETLIASTKAALDKLYYRKELEYKSFHDSLTNLYNRRFFEEELDRLDTKRQLPISFIMADLNGLKLINDSYGHEKGDEVLIKAAEILKETLREEDIIARQGGDEFAVLLPKTSSEQLNIILKRIRDKIDLVNNKWDIPISIAMGSATKENQTQDINEVLKKADDNMYQNKLSESKSSKNKIVKSLLNSLSAKSNETREHAERMNKLAVRFGSKLKLTYAEINRLSLLASMHDIGKTTISEEILTKAGKLNNEEWEIMKNHSKQGYKIASASEEFILIAEDILGHHEHWDGSGYPGGLKAKEIPFLARIISIIDAYDVMTHERPYSKAISKDKALAEIKDCAGSQFDPELAEDFIDMMNKPF</sequence>
<dbReference type="InterPro" id="IPR035965">
    <property type="entry name" value="PAS-like_dom_sf"/>
</dbReference>
<dbReference type="Gene3D" id="3.30.70.270">
    <property type="match status" value="1"/>
</dbReference>
<reference evidence="6 7" key="1">
    <citation type="submission" date="2021-10" db="EMBL/GenBank/DDBJ databases">
        <authorList>
            <person name="Grouzdev D.S."/>
            <person name="Pantiukh K.S."/>
            <person name="Krutkina M.S."/>
        </authorList>
    </citation>
    <scope>NUCLEOTIDE SEQUENCE [LARGE SCALE GENOMIC DNA]</scope>
    <source>
        <strain evidence="6 7">Z-7514</strain>
    </source>
</reference>
<accession>A0AAW4X2H8</accession>
<dbReference type="Pfam" id="PF08447">
    <property type="entry name" value="PAS_3"/>
    <property type="match status" value="1"/>
</dbReference>
<evidence type="ECO:0000259" key="3">
    <source>
        <dbReference type="PROSITE" id="PS50113"/>
    </source>
</evidence>
<feature type="domain" description="HD-GYP" evidence="5">
    <location>
        <begin position="588"/>
        <end position="775"/>
    </location>
</feature>
<dbReference type="Gene3D" id="3.30.450.20">
    <property type="entry name" value="PAS domain"/>
    <property type="match status" value="1"/>
</dbReference>
<dbReference type="SMART" id="SM00471">
    <property type="entry name" value="HDc"/>
    <property type="match status" value="1"/>
</dbReference>
<dbReference type="Pfam" id="PF13185">
    <property type="entry name" value="GAF_2"/>
    <property type="match status" value="1"/>
</dbReference>
<dbReference type="PANTHER" id="PTHR45228:SF1">
    <property type="entry name" value="CYCLIC DI-GMP PHOSPHODIESTERASE TM_0186"/>
    <property type="match status" value="1"/>
</dbReference>
<dbReference type="InterPro" id="IPR001610">
    <property type="entry name" value="PAC"/>
</dbReference>
<dbReference type="InterPro" id="IPR029787">
    <property type="entry name" value="Nucleotide_cyclase"/>
</dbReference>
<dbReference type="InterPro" id="IPR043128">
    <property type="entry name" value="Rev_trsase/Diguanyl_cyclase"/>
</dbReference>
<dbReference type="PROSITE" id="PS50112">
    <property type="entry name" value="PAS"/>
    <property type="match status" value="1"/>
</dbReference>
<evidence type="ECO:0000259" key="2">
    <source>
        <dbReference type="PROSITE" id="PS50112"/>
    </source>
</evidence>
<dbReference type="Pfam" id="PF13487">
    <property type="entry name" value="HD_5"/>
    <property type="match status" value="1"/>
</dbReference>
<evidence type="ECO:0000259" key="4">
    <source>
        <dbReference type="PROSITE" id="PS50887"/>
    </source>
</evidence>
<dbReference type="NCBIfam" id="TIGR00254">
    <property type="entry name" value="GGDEF"/>
    <property type="match status" value="1"/>
</dbReference>
<protein>
    <submittedName>
        <fullName evidence="6">Diguanylate cyclase</fullName>
        <ecNumber evidence="6">2.7.7.65</ecNumber>
    </submittedName>
</protein>
<dbReference type="Pfam" id="PF10114">
    <property type="entry name" value="PocR"/>
    <property type="match status" value="1"/>
</dbReference>
<dbReference type="InterPro" id="IPR003607">
    <property type="entry name" value="HD/PDEase_dom"/>
</dbReference>
<keyword evidence="6" id="KW-0548">Nucleotidyltransferase</keyword>
<dbReference type="SMART" id="SM00267">
    <property type="entry name" value="GGDEF"/>
    <property type="match status" value="1"/>
</dbReference>
<dbReference type="AlphaFoldDB" id="A0AAW4X2H8"/>
<dbReference type="Gene3D" id="3.30.450.40">
    <property type="match status" value="1"/>
</dbReference>